<dbReference type="EMBL" id="CM055094">
    <property type="protein sequence ID" value="KAJ7561959.1"/>
    <property type="molecule type" value="Genomic_DNA"/>
</dbReference>
<comment type="caution">
    <text evidence="1">The sequence shown here is derived from an EMBL/GenBank/DDBJ whole genome shotgun (WGS) entry which is preliminary data.</text>
</comment>
<evidence type="ECO:0000313" key="2">
    <source>
        <dbReference type="Proteomes" id="UP001162992"/>
    </source>
</evidence>
<sequence length="104" mass="12135">MNHDWKVRIIETTCSILLLVWNLDSGVSTYMEQYTTVYNLQVYNLVWCIMHLQMPPSSPSELWCLQTILIAQTPSRHPHQTYPPPHILHPRMSPHSSPHQAPHL</sequence>
<accession>A0ACC2E5X9</accession>
<organism evidence="1 2">
    <name type="scientific">Diphasiastrum complanatum</name>
    <name type="common">Issler's clubmoss</name>
    <name type="synonym">Lycopodium complanatum</name>
    <dbReference type="NCBI Taxonomy" id="34168"/>
    <lineage>
        <taxon>Eukaryota</taxon>
        <taxon>Viridiplantae</taxon>
        <taxon>Streptophyta</taxon>
        <taxon>Embryophyta</taxon>
        <taxon>Tracheophyta</taxon>
        <taxon>Lycopodiopsida</taxon>
        <taxon>Lycopodiales</taxon>
        <taxon>Lycopodiaceae</taxon>
        <taxon>Lycopodioideae</taxon>
        <taxon>Diphasiastrum</taxon>
    </lineage>
</organism>
<proteinExistence type="predicted"/>
<keyword evidence="2" id="KW-1185">Reference proteome</keyword>
<evidence type="ECO:0000313" key="1">
    <source>
        <dbReference type="EMBL" id="KAJ7561959.1"/>
    </source>
</evidence>
<reference evidence="2" key="1">
    <citation type="journal article" date="2024" name="Proc. Natl. Acad. Sci. U.S.A.">
        <title>Extraordinary preservation of gene collinearity over three hundred million years revealed in homosporous lycophytes.</title>
        <authorList>
            <person name="Li C."/>
            <person name="Wickell D."/>
            <person name="Kuo L.Y."/>
            <person name="Chen X."/>
            <person name="Nie B."/>
            <person name="Liao X."/>
            <person name="Peng D."/>
            <person name="Ji J."/>
            <person name="Jenkins J."/>
            <person name="Williams M."/>
            <person name="Shu S."/>
            <person name="Plott C."/>
            <person name="Barry K."/>
            <person name="Rajasekar S."/>
            <person name="Grimwood J."/>
            <person name="Han X."/>
            <person name="Sun S."/>
            <person name="Hou Z."/>
            <person name="He W."/>
            <person name="Dai G."/>
            <person name="Sun C."/>
            <person name="Schmutz J."/>
            <person name="Leebens-Mack J.H."/>
            <person name="Li F.W."/>
            <person name="Wang L."/>
        </authorList>
    </citation>
    <scope>NUCLEOTIDE SEQUENCE [LARGE SCALE GENOMIC DNA]</scope>
    <source>
        <strain evidence="2">cv. PW_Plant_1</strain>
    </source>
</reference>
<protein>
    <submittedName>
        <fullName evidence="1">Uncharacterized protein</fullName>
    </submittedName>
</protein>
<name>A0ACC2E5X9_DIPCM</name>
<dbReference type="Proteomes" id="UP001162992">
    <property type="component" value="Chromosome 3"/>
</dbReference>
<gene>
    <name evidence="1" type="ORF">O6H91_03G049900</name>
</gene>